<proteinExistence type="predicted"/>
<keyword evidence="2" id="KW-1185">Reference proteome</keyword>
<dbReference type="AlphaFoldDB" id="A0A2S4UE04"/>
<evidence type="ECO:0000313" key="1">
    <source>
        <dbReference type="EMBL" id="POV95416.1"/>
    </source>
</evidence>
<dbReference type="VEuPathDB" id="FungiDB:PSHT_15674"/>
<dbReference type="VEuPathDB" id="FungiDB:PSTT_02922"/>
<reference evidence="2" key="3">
    <citation type="journal article" date="2018" name="Mol. Plant Microbe Interact.">
        <title>Genome sequence resources for the wheat stripe rust pathogen (Puccinia striiformis f. sp. tritici) and the barley stripe rust pathogen (Puccinia striiformis f. sp. hordei).</title>
        <authorList>
            <person name="Xia C."/>
            <person name="Wang M."/>
            <person name="Yin C."/>
            <person name="Cornejo O.E."/>
            <person name="Hulbert S.H."/>
            <person name="Chen X."/>
        </authorList>
    </citation>
    <scope>NUCLEOTIDE SEQUENCE [LARGE SCALE GENOMIC DNA]</scope>
    <source>
        <strain evidence="2">93TX-2</strain>
    </source>
</reference>
<sequence>MIALETYGPSSTPAVEINSDWRSILLKAVTDALASSSIKCSSIHSLLRRTNSSPHRKNADPGLKFLIGYLAQSKPSRHFDGVFFLQNDHAHHPIGSYDAFNSILLIQQQLLTENTEIKGQLELIRTHITQQPSLTDTEGGNPEVKAPLDLFISTLAGQGQPA</sequence>
<reference evidence="2" key="2">
    <citation type="journal article" date="2018" name="BMC Genomics">
        <title>Genomic insights into host adaptation between the wheat stripe rust pathogen (Puccinia striiformis f. sp. tritici) and the barley stripe rust pathogen (Puccinia striiformis f. sp. hordei).</title>
        <authorList>
            <person name="Xia C."/>
            <person name="Wang M."/>
            <person name="Yin C."/>
            <person name="Cornejo O.E."/>
            <person name="Hulbert S.H."/>
            <person name="Chen X."/>
        </authorList>
    </citation>
    <scope>NUCLEOTIDE SEQUENCE [LARGE SCALE GENOMIC DNA]</scope>
    <source>
        <strain evidence="2">93TX-2</strain>
    </source>
</reference>
<accession>A0A2S4UE04</accession>
<comment type="caution">
    <text evidence="1">The sequence shown here is derived from an EMBL/GenBank/DDBJ whole genome shotgun (WGS) entry which is preliminary data.</text>
</comment>
<dbReference type="Proteomes" id="UP000238274">
    <property type="component" value="Unassembled WGS sequence"/>
</dbReference>
<organism evidence="1 2">
    <name type="scientific">Puccinia striiformis</name>
    <dbReference type="NCBI Taxonomy" id="27350"/>
    <lineage>
        <taxon>Eukaryota</taxon>
        <taxon>Fungi</taxon>
        <taxon>Dikarya</taxon>
        <taxon>Basidiomycota</taxon>
        <taxon>Pucciniomycotina</taxon>
        <taxon>Pucciniomycetes</taxon>
        <taxon>Pucciniales</taxon>
        <taxon>Pucciniaceae</taxon>
        <taxon>Puccinia</taxon>
    </lineage>
</organism>
<reference evidence="1 2" key="1">
    <citation type="submission" date="2017-12" db="EMBL/GenBank/DDBJ databases">
        <title>Gene loss provides genomic basis for host adaptation in cereal stripe rust fungi.</title>
        <authorList>
            <person name="Xia C."/>
        </authorList>
    </citation>
    <scope>NUCLEOTIDE SEQUENCE [LARGE SCALE GENOMIC DNA]</scope>
    <source>
        <strain evidence="1 2">93TX-2</strain>
    </source>
</reference>
<dbReference type="EMBL" id="PKSM01000418">
    <property type="protein sequence ID" value="POV95416.1"/>
    <property type="molecule type" value="Genomic_DNA"/>
</dbReference>
<protein>
    <submittedName>
        <fullName evidence="1">Uncharacterized protein</fullName>
    </submittedName>
</protein>
<gene>
    <name evidence="1" type="ORF">PSHT_15674</name>
</gene>
<evidence type="ECO:0000313" key="2">
    <source>
        <dbReference type="Proteomes" id="UP000238274"/>
    </source>
</evidence>
<name>A0A2S4UE04_9BASI</name>